<keyword evidence="2" id="KW-0472">Membrane</keyword>
<organism evidence="3 4">
    <name type="scientific">Adineta steineri</name>
    <dbReference type="NCBI Taxonomy" id="433720"/>
    <lineage>
        <taxon>Eukaryota</taxon>
        <taxon>Metazoa</taxon>
        <taxon>Spiralia</taxon>
        <taxon>Gnathifera</taxon>
        <taxon>Rotifera</taxon>
        <taxon>Eurotatoria</taxon>
        <taxon>Bdelloidea</taxon>
        <taxon>Adinetida</taxon>
        <taxon>Adinetidae</taxon>
        <taxon>Adineta</taxon>
    </lineage>
</organism>
<feature type="transmembrane region" description="Helical" evidence="2">
    <location>
        <begin position="39"/>
        <end position="60"/>
    </location>
</feature>
<evidence type="ECO:0000256" key="2">
    <source>
        <dbReference type="SAM" id="Phobius"/>
    </source>
</evidence>
<keyword evidence="2" id="KW-0812">Transmembrane</keyword>
<dbReference type="Proteomes" id="UP000663845">
    <property type="component" value="Unassembled WGS sequence"/>
</dbReference>
<evidence type="ECO:0000313" key="3">
    <source>
        <dbReference type="EMBL" id="CAF0820200.1"/>
    </source>
</evidence>
<keyword evidence="2" id="KW-1133">Transmembrane helix</keyword>
<reference evidence="3" key="1">
    <citation type="submission" date="2021-02" db="EMBL/GenBank/DDBJ databases">
        <authorList>
            <person name="Nowell W R."/>
        </authorList>
    </citation>
    <scope>NUCLEOTIDE SEQUENCE</scope>
</reference>
<dbReference type="AlphaFoldDB" id="A0A813U8G0"/>
<accession>A0A813U8G0</accession>
<dbReference type="EMBL" id="CAJNOG010000039">
    <property type="protein sequence ID" value="CAF0820200.1"/>
    <property type="molecule type" value="Genomic_DNA"/>
</dbReference>
<proteinExistence type="predicted"/>
<evidence type="ECO:0000313" key="4">
    <source>
        <dbReference type="Proteomes" id="UP000663845"/>
    </source>
</evidence>
<name>A0A813U8G0_9BILA</name>
<gene>
    <name evidence="3" type="ORF">JYZ213_LOCUS6268</name>
</gene>
<comment type="caution">
    <text evidence="3">The sequence shown here is derived from an EMBL/GenBank/DDBJ whole genome shotgun (WGS) entry which is preliminary data.</text>
</comment>
<evidence type="ECO:0000256" key="1">
    <source>
        <dbReference type="SAM" id="MobiDB-lite"/>
    </source>
</evidence>
<protein>
    <submittedName>
        <fullName evidence="3">Uncharacterized protein</fullName>
    </submittedName>
</protein>
<feature type="region of interest" description="Disordered" evidence="1">
    <location>
        <begin position="92"/>
        <end position="111"/>
    </location>
</feature>
<sequence>MMTTTGRESIALMLTTTTTGPSTTTTTGPSTTTTIRSKFTWIIFTIVVIASITIPTTIILTKKKNVAETNSTTIMMTTTGRESIALMLTTTTTGPSTTTTTGPSTTTTTTTTTTEAGLISLKSTAGVVYGVHDTRISHDSRAAQSGPGIVEYPKEEPPAYACDGDTSTKYLNFAPCLYSENSIQCGLHTGFYLELKGNASLVTRLQICTADDFPARDPLTVSLEGSNHSGSNLTLGSSWALIYNGSSGLEDDPGRRTCGIIQLINNSIQYTSYRFLVSSKRSSESSVQYSELKLFEY</sequence>